<evidence type="ECO:0000259" key="8">
    <source>
        <dbReference type="Pfam" id="PF04042"/>
    </source>
</evidence>
<proteinExistence type="inferred from homology"/>
<evidence type="ECO:0000313" key="9">
    <source>
        <dbReference type="EMBL" id="CAR21061.1"/>
    </source>
</evidence>
<dbReference type="AlphaFoldDB" id="C5DBA4"/>
<evidence type="ECO:0000256" key="4">
    <source>
        <dbReference type="ARBA" id="ARBA00022705"/>
    </source>
</evidence>
<dbReference type="Pfam" id="PF04042">
    <property type="entry name" value="DNA_pol_E_B"/>
    <property type="match status" value="1"/>
</dbReference>
<dbReference type="OrthoDB" id="10254730at2759"/>
<evidence type="ECO:0000256" key="3">
    <source>
        <dbReference type="ARBA" id="ARBA00016011"/>
    </source>
</evidence>
<dbReference type="PANTHER" id="PTHR12708:SF0">
    <property type="entry name" value="DNA POLYMERASE EPSILON SUBUNIT 2"/>
    <property type="match status" value="1"/>
</dbReference>
<evidence type="ECO:0000256" key="1">
    <source>
        <dbReference type="ARBA" id="ARBA00004123"/>
    </source>
</evidence>
<dbReference type="FunCoup" id="C5DBA4">
    <property type="interactions" value="829"/>
</dbReference>
<dbReference type="GO" id="GO:0042276">
    <property type="term" value="P:error-prone translesion synthesis"/>
    <property type="evidence" value="ECO:0007669"/>
    <property type="project" value="TreeGrafter"/>
</dbReference>
<dbReference type="InterPro" id="IPR007185">
    <property type="entry name" value="DNA_pol_a/d/e_bsu"/>
</dbReference>
<accession>C5DBA4</accession>
<feature type="domain" description="DNA polymerase alpha/delta/epsilon subunit B" evidence="8">
    <location>
        <begin position="402"/>
        <end position="656"/>
    </location>
</feature>
<evidence type="ECO:0000313" key="10">
    <source>
        <dbReference type="Proteomes" id="UP000002036"/>
    </source>
</evidence>
<dbReference type="GO" id="GO:0006261">
    <property type="term" value="P:DNA-templated DNA replication"/>
    <property type="evidence" value="ECO:0007669"/>
    <property type="project" value="InterPro"/>
</dbReference>
<keyword evidence="5" id="KW-0238">DNA-binding</keyword>
<dbReference type="PANTHER" id="PTHR12708">
    <property type="entry name" value="DNA POLYMERASE EPSILON SUBUNIT B"/>
    <property type="match status" value="1"/>
</dbReference>
<dbReference type="GO" id="GO:0003677">
    <property type="term" value="F:DNA binding"/>
    <property type="evidence" value="ECO:0007669"/>
    <property type="project" value="UniProtKB-KW"/>
</dbReference>
<dbReference type="InterPro" id="IPR016266">
    <property type="entry name" value="POLE2"/>
</dbReference>
<dbReference type="EMBL" id="CU928165">
    <property type="protein sequence ID" value="CAR21061.1"/>
    <property type="molecule type" value="Genomic_DNA"/>
</dbReference>
<comment type="subcellular location">
    <subcellularLocation>
        <location evidence="1">Nucleus</location>
    </subcellularLocation>
</comment>
<name>C5DBA4_LACTC</name>
<evidence type="ECO:0000256" key="7">
    <source>
        <dbReference type="ARBA" id="ARBA00032930"/>
    </source>
</evidence>
<sequence length="696" mass="77897">MDPVVALPVKIQPGLLRPLAYRVLSKKYGLNIKSDGLAALADYIGNRFGMNWRKDSGTFKFLEQFAAIWDQQERGLFIDRVGVEEVIKEVKERSKASQIPKKVAGEESQSSVRPKTLDNFLANRQPSAAEQNILPSSLVAPDVDQDVTDVTEEAQRMEVDEPALPTDSGDLDWQDHFKIIDAFAQQNFIYDHTTRQYRLKGQRARKVIPQAESNVAMFANRYHVVKDRVMRNDLFQGHGDTFNPLSSIAGPMSSGPGSFSSQNMTITQIKNLLGRDGRSFLLLGLLRPNYKGGWSLEDPSGSVEVDLSQAIPTVGTFYVSGCILLAEGIYFSAGHKFHVASLAHPPGERREATMDAIGNLDLLGVHQQSSPNYISRIDKDLKIRMHLLERELTDHRFAFLGGDLFLDQPQILEALRKVFAKLEGDPPTMMVLQGSFSSAPLFPVMSSKNISATSAYKNNFDALALLLLNFERLINETTFVFIPGNNDPWSSTVSLGTAGVWPQKPIPGIFAQRINRVCKKIHWGSNPTRVAYLSQELILVRDDINGRFKRHNIAFPAIMDDEEYGGEVADSALAQDALMPELNDNYEGIDQLVKSQDQLAASVQESRRLVKTILDQGHISPFVSSTRPVIWNLDHTLHLTPIPSLMVICDTTASQFEVTYNGCKSVNVGSFLYKRRARYVEYRPSSRKVVREEVYF</sequence>
<dbReference type="GeneID" id="8290294"/>
<organism evidence="9 10">
    <name type="scientific">Lachancea thermotolerans (strain ATCC 56472 / CBS 6340 / NRRL Y-8284)</name>
    <name type="common">Yeast</name>
    <name type="synonym">Kluyveromyces thermotolerans</name>
    <dbReference type="NCBI Taxonomy" id="559295"/>
    <lineage>
        <taxon>Eukaryota</taxon>
        <taxon>Fungi</taxon>
        <taxon>Dikarya</taxon>
        <taxon>Ascomycota</taxon>
        <taxon>Saccharomycotina</taxon>
        <taxon>Saccharomycetes</taxon>
        <taxon>Saccharomycetales</taxon>
        <taxon>Saccharomycetaceae</taxon>
        <taxon>Lachancea</taxon>
    </lineage>
</organism>
<evidence type="ECO:0000256" key="5">
    <source>
        <dbReference type="ARBA" id="ARBA00023125"/>
    </source>
</evidence>
<dbReference type="KEGG" id="lth:KLTH0A00924g"/>
<dbReference type="STRING" id="559295.C5DBA4"/>
<gene>
    <name evidence="9" type="ordered locus">KLTH0A00924g</name>
</gene>
<dbReference type="RefSeq" id="XP_002551503.1">
    <property type="nucleotide sequence ID" value="XM_002551457.1"/>
</dbReference>
<evidence type="ECO:0000256" key="2">
    <source>
        <dbReference type="ARBA" id="ARBA00009560"/>
    </source>
</evidence>
<reference evidence="9 10" key="1">
    <citation type="journal article" date="2009" name="Genome Res.">
        <title>Comparative genomics of protoploid Saccharomycetaceae.</title>
        <authorList>
            <consortium name="The Genolevures Consortium"/>
            <person name="Souciet J.-L."/>
            <person name="Dujon B."/>
            <person name="Gaillardin C."/>
            <person name="Johnston M."/>
            <person name="Baret P.V."/>
            <person name="Cliften P."/>
            <person name="Sherman D.J."/>
            <person name="Weissenbach J."/>
            <person name="Westhof E."/>
            <person name="Wincker P."/>
            <person name="Jubin C."/>
            <person name="Poulain J."/>
            <person name="Barbe V."/>
            <person name="Segurens B."/>
            <person name="Artiguenave F."/>
            <person name="Anthouard V."/>
            <person name="Vacherie B."/>
            <person name="Val M.-E."/>
            <person name="Fulton R.S."/>
            <person name="Minx P."/>
            <person name="Wilson R."/>
            <person name="Durrens P."/>
            <person name="Jean G."/>
            <person name="Marck C."/>
            <person name="Martin T."/>
            <person name="Nikolski M."/>
            <person name="Rolland T."/>
            <person name="Seret M.-L."/>
            <person name="Casaregola S."/>
            <person name="Despons L."/>
            <person name="Fairhead C."/>
            <person name="Fischer G."/>
            <person name="Lafontaine I."/>
            <person name="Leh V."/>
            <person name="Lemaire M."/>
            <person name="de Montigny J."/>
            <person name="Neuveglise C."/>
            <person name="Thierry A."/>
            <person name="Blanc-Lenfle I."/>
            <person name="Bleykasten C."/>
            <person name="Diffels J."/>
            <person name="Fritsch E."/>
            <person name="Frangeul L."/>
            <person name="Goeffon A."/>
            <person name="Jauniaux N."/>
            <person name="Kachouri-Lafond R."/>
            <person name="Payen C."/>
            <person name="Potier S."/>
            <person name="Pribylova L."/>
            <person name="Ozanne C."/>
            <person name="Richard G.-F."/>
            <person name="Sacerdot C."/>
            <person name="Straub M.-L."/>
            <person name="Talla E."/>
        </authorList>
    </citation>
    <scope>NUCLEOTIDE SEQUENCE [LARGE SCALE GENOMIC DNA]</scope>
    <source>
        <strain evidence="10">ATCC 56472 / CBS 6340 / NRRL Y-8284</strain>
    </source>
</reference>
<dbReference type="GO" id="GO:0008622">
    <property type="term" value="C:epsilon DNA polymerase complex"/>
    <property type="evidence" value="ECO:0007669"/>
    <property type="project" value="InterPro"/>
</dbReference>
<keyword evidence="4" id="KW-0235">DNA replication</keyword>
<dbReference type="OMA" id="PEDGAWF"/>
<dbReference type="Proteomes" id="UP000002036">
    <property type="component" value="Chromosome A"/>
</dbReference>
<keyword evidence="6" id="KW-0539">Nucleus</keyword>
<dbReference type="eggNOG" id="KOG3818">
    <property type="taxonomic scope" value="Eukaryota"/>
</dbReference>
<dbReference type="InParanoid" id="C5DBA4"/>
<dbReference type="HOGENOM" id="CLU_010628_1_0_1"/>
<comment type="similarity">
    <text evidence="2">Belongs to the DNA polymerase epsilon subunit B family.</text>
</comment>
<evidence type="ECO:0000256" key="6">
    <source>
        <dbReference type="ARBA" id="ARBA00023242"/>
    </source>
</evidence>
<protein>
    <recommendedName>
        <fullName evidence="3">DNA polymerase epsilon subunit B</fullName>
    </recommendedName>
    <alternativeName>
        <fullName evidence="7">DNA polymerase II subunit 2</fullName>
    </alternativeName>
</protein>
<keyword evidence="10" id="KW-1185">Reference proteome</keyword>